<dbReference type="SMART" id="SM00342">
    <property type="entry name" value="HTH_ARAC"/>
    <property type="match status" value="1"/>
</dbReference>
<dbReference type="AlphaFoldDB" id="A0A5C4SYE4"/>
<evidence type="ECO:0000259" key="4">
    <source>
        <dbReference type="PROSITE" id="PS01124"/>
    </source>
</evidence>
<dbReference type="InterPro" id="IPR050204">
    <property type="entry name" value="AraC_XylS_family_regulators"/>
</dbReference>
<dbReference type="RefSeq" id="WP_139606805.1">
    <property type="nucleotide sequence ID" value="NZ_VDCQ01000075.1"/>
</dbReference>
<dbReference type="PROSITE" id="PS01124">
    <property type="entry name" value="HTH_ARAC_FAMILY_2"/>
    <property type="match status" value="1"/>
</dbReference>
<dbReference type="PANTHER" id="PTHR46796">
    <property type="entry name" value="HTH-TYPE TRANSCRIPTIONAL ACTIVATOR RHAS-RELATED"/>
    <property type="match status" value="1"/>
</dbReference>
<dbReference type="GO" id="GO:0003700">
    <property type="term" value="F:DNA-binding transcription factor activity"/>
    <property type="evidence" value="ECO:0007669"/>
    <property type="project" value="InterPro"/>
</dbReference>
<proteinExistence type="predicted"/>
<dbReference type="EMBL" id="VDCQ01000075">
    <property type="protein sequence ID" value="TNJ61389.1"/>
    <property type="molecule type" value="Genomic_DNA"/>
</dbReference>
<dbReference type="OrthoDB" id="323290at2"/>
<dbReference type="SUPFAM" id="SSF46689">
    <property type="entry name" value="Homeodomain-like"/>
    <property type="match status" value="1"/>
</dbReference>
<dbReference type="GO" id="GO:0043565">
    <property type="term" value="F:sequence-specific DNA binding"/>
    <property type="evidence" value="ECO:0007669"/>
    <property type="project" value="InterPro"/>
</dbReference>
<dbReference type="InterPro" id="IPR009057">
    <property type="entry name" value="Homeodomain-like_sf"/>
</dbReference>
<dbReference type="InterPro" id="IPR018060">
    <property type="entry name" value="HTH_AraC"/>
</dbReference>
<dbReference type="PANTHER" id="PTHR46796:SF13">
    <property type="entry name" value="HTH-TYPE TRANSCRIPTIONAL ACTIVATOR RHAS"/>
    <property type="match status" value="1"/>
</dbReference>
<protein>
    <submittedName>
        <fullName evidence="5">AraC family transcriptional regulator</fullName>
    </submittedName>
</protein>
<evidence type="ECO:0000256" key="3">
    <source>
        <dbReference type="ARBA" id="ARBA00023163"/>
    </source>
</evidence>
<comment type="caution">
    <text evidence="5">The sequence shown here is derived from an EMBL/GenBank/DDBJ whole genome shotgun (WGS) entry which is preliminary data.</text>
</comment>
<name>A0A5C4SYE4_9BACL</name>
<organism evidence="5 6">
    <name type="scientific">Paenibacillus hemerocallicola</name>
    <dbReference type="NCBI Taxonomy" id="1172614"/>
    <lineage>
        <taxon>Bacteria</taxon>
        <taxon>Bacillati</taxon>
        <taxon>Bacillota</taxon>
        <taxon>Bacilli</taxon>
        <taxon>Bacillales</taxon>
        <taxon>Paenibacillaceae</taxon>
        <taxon>Paenibacillus</taxon>
    </lineage>
</organism>
<sequence length="274" mass="31662">MQSKPGKPVGLLNVNKENPKFTVSRYSPSADLIHLIEHYWVVRWDLRGQEPHLQETLPHPSVHLVFERDNSRIVGVVKGRFSVLLQEQGAVFGVKFRPGAYYPFLKNSVSSITDRIVPFHEAFGMSSQALEQRLFAQETAEQMIPLAESFIRERLPEPDANVDFINTIVQSIISDRSIVKVDDIVLRFPIQKRQFQTLFRQYVGISPKWIIQRYRLHEAVEKMADGDIHDWSRLALDLGYYDQAHFIKDFKSIVGKSPDIYTKLLFELKPDKGL</sequence>
<gene>
    <name evidence="5" type="ORF">FE784_34530</name>
</gene>
<feature type="domain" description="HTH araC/xylS-type" evidence="4">
    <location>
        <begin position="163"/>
        <end position="264"/>
    </location>
</feature>
<evidence type="ECO:0000256" key="2">
    <source>
        <dbReference type="ARBA" id="ARBA00023125"/>
    </source>
</evidence>
<accession>A0A5C4SYE4</accession>
<dbReference type="Proteomes" id="UP000307943">
    <property type="component" value="Unassembled WGS sequence"/>
</dbReference>
<keyword evidence="6" id="KW-1185">Reference proteome</keyword>
<dbReference type="InterPro" id="IPR046532">
    <property type="entry name" value="DUF6597"/>
</dbReference>
<evidence type="ECO:0000313" key="6">
    <source>
        <dbReference type="Proteomes" id="UP000307943"/>
    </source>
</evidence>
<evidence type="ECO:0000256" key="1">
    <source>
        <dbReference type="ARBA" id="ARBA00023015"/>
    </source>
</evidence>
<reference evidence="5 6" key="1">
    <citation type="submission" date="2019-05" db="EMBL/GenBank/DDBJ databases">
        <title>We sequenced the genome of Paenibacillus hemerocallicola KCTC 33185 for further insight into its adaptation and study the phylogeny of Paenibacillus.</title>
        <authorList>
            <person name="Narsing Rao M.P."/>
        </authorList>
    </citation>
    <scope>NUCLEOTIDE SEQUENCE [LARGE SCALE GENOMIC DNA]</scope>
    <source>
        <strain evidence="5 6">KCTC 33185</strain>
    </source>
</reference>
<evidence type="ECO:0000313" key="5">
    <source>
        <dbReference type="EMBL" id="TNJ61389.1"/>
    </source>
</evidence>
<keyword evidence="2" id="KW-0238">DNA-binding</keyword>
<keyword evidence="3" id="KW-0804">Transcription</keyword>
<keyword evidence="1" id="KW-0805">Transcription regulation</keyword>
<dbReference type="Pfam" id="PF12833">
    <property type="entry name" value="HTH_18"/>
    <property type="match status" value="1"/>
</dbReference>
<dbReference type="Gene3D" id="1.10.10.60">
    <property type="entry name" value="Homeodomain-like"/>
    <property type="match status" value="1"/>
</dbReference>
<dbReference type="Pfam" id="PF20240">
    <property type="entry name" value="DUF6597"/>
    <property type="match status" value="1"/>
</dbReference>